<dbReference type="EMBL" id="GGEC01058001">
    <property type="protein sequence ID" value="MBX38485.1"/>
    <property type="molecule type" value="Transcribed_RNA"/>
</dbReference>
<reference evidence="1" key="1">
    <citation type="submission" date="2018-02" db="EMBL/GenBank/DDBJ databases">
        <title>Rhizophora mucronata_Transcriptome.</title>
        <authorList>
            <person name="Meera S.P."/>
            <person name="Sreeshan A."/>
            <person name="Augustine A."/>
        </authorList>
    </citation>
    <scope>NUCLEOTIDE SEQUENCE</scope>
    <source>
        <tissue evidence="1">Leaf</tissue>
    </source>
</reference>
<protein>
    <submittedName>
        <fullName evidence="1">Uncharacterized protein</fullName>
    </submittedName>
</protein>
<accession>A0A2P2N7R8</accession>
<evidence type="ECO:0000313" key="1">
    <source>
        <dbReference type="EMBL" id="MBX38485.1"/>
    </source>
</evidence>
<organism evidence="1">
    <name type="scientific">Rhizophora mucronata</name>
    <name type="common">Asiatic mangrove</name>
    <dbReference type="NCBI Taxonomy" id="61149"/>
    <lineage>
        <taxon>Eukaryota</taxon>
        <taxon>Viridiplantae</taxon>
        <taxon>Streptophyta</taxon>
        <taxon>Embryophyta</taxon>
        <taxon>Tracheophyta</taxon>
        <taxon>Spermatophyta</taxon>
        <taxon>Magnoliopsida</taxon>
        <taxon>eudicotyledons</taxon>
        <taxon>Gunneridae</taxon>
        <taxon>Pentapetalae</taxon>
        <taxon>rosids</taxon>
        <taxon>fabids</taxon>
        <taxon>Malpighiales</taxon>
        <taxon>Rhizophoraceae</taxon>
        <taxon>Rhizophora</taxon>
    </lineage>
</organism>
<sequence length="14" mass="1597">MIALHKLLCVTQNL</sequence>
<proteinExistence type="predicted"/>
<name>A0A2P2N7R8_RHIMU</name>